<dbReference type="InterPro" id="IPR013325">
    <property type="entry name" value="RNA_pol_sigma_r2"/>
</dbReference>
<evidence type="ECO:0000259" key="6">
    <source>
        <dbReference type="Pfam" id="PF04542"/>
    </source>
</evidence>
<keyword evidence="9" id="KW-1185">Reference proteome</keyword>
<evidence type="ECO:0000313" key="9">
    <source>
        <dbReference type="Proteomes" id="UP000464178"/>
    </source>
</evidence>
<dbReference type="Gene3D" id="1.10.1740.10">
    <property type="match status" value="1"/>
</dbReference>
<dbReference type="InterPro" id="IPR007627">
    <property type="entry name" value="RNA_pol_sigma70_r2"/>
</dbReference>
<evidence type="ECO:0000256" key="1">
    <source>
        <dbReference type="ARBA" id="ARBA00010641"/>
    </source>
</evidence>
<dbReference type="AlphaFoldDB" id="A0A6P2D5X3"/>
<dbReference type="GO" id="GO:0003677">
    <property type="term" value="F:DNA binding"/>
    <property type="evidence" value="ECO:0007669"/>
    <property type="project" value="InterPro"/>
</dbReference>
<reference evidence="8 9" key="1">
    <citation type="submission" date="2019-05" db="EMBL/GenBank/DDBJ databases">
        <authorList>
            <consortium name="Science for Life Laboratories"/>
        </authorList>
    </citation>
    <scope>NUCLEOTIDE SEQUENCE [LARGE SCALE GENOMIC DNA]</scope>
    <source>
        <strain evidence="8">Soil9</strain>
    </source>
</reference>
<evidence type="ECO:0000256" key="3">
    <source>
        <dbReference type="ARBA" id="ARBA00023082"/>
    </source>
</evidence>
<gene>
    <name evidence="8" type="ORF">SOIL9_22000</name>
</gene>
<feature type="region of interest" description="Disordered" evidence="5">
    <location>
        <begin position="270"/>
        <end position="293"/>
    </location>
</feature>
<evidence type="ECO:0000256" key="4">
    <source>
        <dbReference type="ARBA" id="ARBA00023163"/>
    </source>
</evidence>
<keyword evidence="4" id="KW-0804">Transcription</keyword>
<dbReference type="Gene3D" id="1.10.10.10">
    <property type="entry name" value="Winged helix-like DNA-binding domain superfamily/Winged helix DNA-binding domain"/>
    <property type="match status" value="1"/>
</dbReference>
<dbReference type="InterPro" id="IPR013249">
    <property type="entry name" value="RNA_pol_sigma70_r4_t2"/>
</dbReference>
<dbReference type="SUPFAM" id="SSF88659">
    <property type="entry name" value="Sigma3 and sigma4 domains of RNA polymerase sigma factors"/>
    <property type="match status" value="1"/>
</dbReference>
<dbReference type="KEGG" id="gms:SOIL9_22000"/>
<name>A0A6P2D5X3_9BACT</name>
<feature type="domain" description="RNA polymerase sigma factor 70 region 4 type 2" evidence="7">
    <location>
        <begin position="136"/>
        <end position="187"/>
    </location>
</feature>
<accession>A0A6P2D5X3</accession>
<dbReference type="CDD" id="cd06171">
    <property type="entry name" value="Sigma70_r4"/>
    <property type="match status" value="1"/>
</dbReference>
<dbReference type="InterPro" id="IPR014284">
    <property type="entry name" value="RNA_pol_sigma-70_dom"/>
</dbReference>
<dbReference type="GO" id="GO:0006352">
    <property type="term" value="P:DNA-templated transcription initiation"/>
    <property type="evidence" value="ECO:0007669"/>
    <property type="project" value="InterPro"/>
</dbReference>
<proteinExistence type="inferred from homology"/>
<keyword evidence="2" id="KW-0805">Transcription regulation</keyword>
<comment type="similarity">
    <text evidence="1">Belongs to the sigma-70 factor family. ECF subfamily.</text>
</comment>
<dbReference type="Proteomes" id="UP000464178">
    <property type="component" value="Chromosome"/>
</dbReference>
<feature type="domain" description="RNA polymerase sigma-70 region 2" evidence="6">
    <location>
        <begin position="40"/>
        <end position="97"/>
    </location>
</feature>
<dbReference type="Pfam" id="PF04542">
    <property type="entry name" value="Sigma70_r2"/>
    <property type="match status" value="1"/>
</dbReference>
<keyword evidence="3" id="KW-0731">Sigma factor</keyword>
<dbReference type="PANTHER" id="PTHR43133:SF51">
    <property type="entry name" value="RNA POLYMERASE SIGMA FACTOR"/>
    <property type="match status" value="1"/>
</dbReference>
<dbReference type="InterPro" id="IPR036388">
    <property type="entry name" value="WH-like_DNA-bd_sf"/>
</dbReference>
<evidence type="ECO:0000256" key="2">
    <source>
        <dbReference type="ARBA" id="ARBA00023015"/>
    </source>
</evidence>
<sequence>MPRSAVALVRFAAPPTSRTTDGQLLRAFVAARTDDAFAELVRRHGPMVLAVCRRVLANPHDAEDAFQAVFLVLARKAGAVRGSNVAGWLYSVAVRTARGVRVMRDRRKHVVASQSARISAPTIPDDALVLTEQAAIIDEELAKLPELLREAIVLCELHGLSRKQAALELEIAEGTLSSRLAAAKRKLAERLSARGVTATLALSVLLPPAALSAGLLRTTTAAVRGAAGSVANAAASTVLKGMLFDQLRAVALTTVLLATIVCGGYAMTASHNSPPESAPTAPAPHPADDPATSLVKQLGSEDFNERETADKELRKLGLKAEAALKSGLKAESPEVRARAAAILTAVRKSALEELAKTFDPKADGEPTHPVWKRYRAIVGNTPASRELFALIVKHADWLHRLGTAEAGPESAAQQYREAMVQMGRHFLGNLRVFFEIPVWPCDYGQETAYLMLLGSYPGTEKARSKCVGEEAELFLHGEGRIHFARGLELGLQGKTLEQSPKFRPDTVDAAPGTNRVFGKLLASWLTHRTEPAVIYCAFELAVKWRTADVLSAARTIAADKGHGPDARCAALHAIAQFGTTADLSLFAPLYDDPTTLVVPPSPSIGLGPRSRRMQVRDHAVGLALLLCDRDPFEFGFPYAQNRFARDNGRPVVAVYVGEPFAFPNEEAQTTAHTKARAFLDKQKDAPKPDPAHMKLIEQLGSEDFAEREATQKQLKELGSKARAALEAGMKSGNAETVKRCRELLDQLTRAEFDATHWPRFAKVIGDDKPSRALFERIRSLPRNVELLDAVAANPNAAGKLYHDRWAELNKTARVPIGVGSFQLVAAPLADVVGWMYLGTFPGTEGAFSTSYSLDFLPGGKHSNDAIAAVLKDKTVAPAVRQLVGKWTAARVDYTGRAYGLQLALDFGLEEVLAAARETVRAKVKDDPYPGNTAQNVRLAMLVVGKLGSKDDLPLLEAHTANDTQCGVFLHDPPEKPGQPVFRIYRLPVEGQDTTIQVRDVSTAMRLHLLGQNPDDFGFYWRWPHGSDAGKRMEPDDRFSSYSIGFLRKTDRAAAHKKAQEWFDKQKK</sequence>
<dbReference type="RefSeq" id="WP_162669919.1">
    <property type="nucleotide sequence ID" value="NZ_LR593886.1"/>
</dbReference>
<protein>
    <recommendedName>
        <fullName evidence="10">ECF RNA polymerase sigma factor SigE</fullName>
    </recommendedName>
</protein>
<dbReference type="EMBL" id="LR593886">
    <property type="protein sequence ID" value="VTR95514.1"/>
    <property type="molecule type" value="Genomic_DNA"/>
</dbReference>
<dbReference type="SUPFAM" id="SSF88946">
    <property type="entry name" value="Sigma2 domain of RNA polymerase sigma factors"/>
    <property type="match status" value="1"/>
</dbReference>
<evidence type="ECO:0000259" key="7">
    <source>
        <dbReference type="Pfam" id="PF08281"/>
    </source>
</evidence>
<dbReference type="InterPro" id="IPR039425">
    <property type="entry name" value="RNA_pol_sigma-70-like"/>
</dbReference>
<evidence type="ECO:0000256" key="5">
    <source>
        <dbReference type="SAM" id="MobiDB-lite"/>
    </source>
</evidence>
<dbReference type="Pfam" id="PF08281">
    <property type="entry name" value="Sigma70_r4_2"/>
    <property type="match status" value="1"/>
</dbReference>
<evidence type="ECO:0000313" key="8">
    <source>
        <dbReference type="EMBL" id="VTR95514.1"/>
    </source>
</evidence>
<dbReference type="PANTHER" id="PTHR43133">
    <property type="entry name" value="RNA POLYMERASE ECF-TYPE SIGMA FACTO"/>
    <property type="match status" value="1"/>
</dbReference>
<organism evidence="8 9">
    <name type="scientific">Gemmata massiliana</name>
    <dbReference type="NCBI Taxonomy" id="1210884"/>
    <lineage>
        <taxon>Bacteria</taxon>
        <taxon>Pseudomonadati</taxon>
        <taxon>Planctomycetota</taxon>
        <taxon>Planctomycetia</taxon>
        <taxon>Gemmatales</taxon>
        <taxon>Gemmataceae</taxon>
        <taxon>Gemmata</taxon>
    </lineage>
</organism>
<evidence type="ECO:0008006" key="10">
    <source>
        <dbReference type="Google" id="ProtNLM"/>
    </source>
</evidence>
<dbReference type="InterPro" id="IPR013324">
    <property type="entry name" value="RNA_pol_sigma_r3/r4-like"/>
</dbReference>
<dbReference type="NCBIfam" id="TIGR02937">
    <property type="entry name" value="sigma70-ECF"/>
    <property type="match status" value="1"/>
</dbReference>
<dbReference type="GO" id="GO:0016987">
    <property type="term" value="F:sigma factor activity"/>
    <property type="evidence" value="ECO:0007669"/>
    <property type="project" value="UniProtKB-KW"/>
</dbReference>